<accession>A0A7W5TTX4</accession>
<reference evidence="4 5" key="1">
    <citation type="submission" date="2020-08" db="EMBL/GenBank/DDBJ databases">
        <title>Sequencing the genomes of 1000 actinobacteria strains.</title>
        <authorList>
            <person name="Klenk H.-P."/>
        </authorList>
    </citation>
    <scope>NUCLEOTIDE SEQUENCE [LARGE SCALE GENOMIC DNA]</scope>
    <source>
        <strain evidence="4 5">DSM 28238</strain>
    </source>
</reference>
<proteinExistence type="predicted"/>
<feature type="signal peptide" evidence="2">
    <location>
        <begin position="1"/>
        <end position="30"/>
    </location>
</feature>
<dbReference type="InterPro" id="IPR025711">
    <property type="entry name" value="PepSY"/>
</dbReference>
<dbReference type="RefSeq" id="WP_183357768.1">
    <property type="nucleotide sequence ID" value="NZ_BAABKR010000001.1"/>
</dbReference>
<dbReference type="Proteomes" id="UP000547528">
    <property type="component" value="Unassembled WGS sequence"/>
</dbReference>
<feature type="compositionally biased region" description="Acidic residues" evidence="1">
    <location>
        <begin position="202"/>
        <end position="213"/>
    </location>
</feature>
<evidence type="ECO:0000256" key="2">
    <source>
        <dbReference type="SAM" id="SignalP"/>
    </source>
</evidence>
<feature type="chain" id="PRO_5039014519" evidence="2">
    <location>
        <begin position="31"/>
        <end position="244"/>
    </location>
</feature>
<sequence length="244" mass="25800">MTNTTHAHRRTSRVALSLAAVAALGLSACAPDDGEDTTEDGGAADDIQTQETSEATDEETNQATETADEGAAAETEEATAEEETPTEDATDEDTATDEATATDEGTAEGGSGGDHPVYQAVEAALAEYDGGVITQFEDNTDDDGYVEVAVYDGETEWELEIDSESFEIIDTEEDDIDGDDREEAEAVEIEISEAIQSAESEGGAEPDEGELDTEDGTVVWQIELDNDTEVDIDVTNGEVVNVDQ</sequence>
<comment type="caution">
    <text evidence="4">The sequence shown here is derived from an EMBL/GenBank/DDBJ whole genome shotgun (WGS) entry which is preliminary data.</text>
</comment>
<evidence type="ECO:0000313" key="4">
    <source>
        <dbReference type="EMBL" id="MBB3667453.1"/>
    </source>
</evidence>
<feature type="compositionally biased region" description="Acidic residues" evidence="1">
    <location>
        <begin position="74"/>
        <end position="96"/>
    </location>
</feature>
<feature type="compositionally biased region" description="Low complexity" evidence="1">
    <location>
        <begin position="63"/>
        <end position="73"/>
    </location>
</feature>
<dbReference type="Pfam" id="PF03413">
    <property type="entry name" value="PepSY"/>
    <property type="match status" value="2"/>
</dbReference>
<dbReference type="AlphaFoldDB" id="A0A7W5TTX4"/>
<dbReference type="EMBL" id="JACIBT010000001">
    <property type="protein sequence ID" value="MBB3667453.1"/>
    <property type="molecule type" value="Genomic_DNA"/>
</dbReference>
<name>A0A7W5TTX4_9MICC</name>
<organism evidence="4 5">
    <name type="scientific">Garicola koreensis</name>
    <dbReference type="NCBI Taxonomy" id="1262554"/>
    <lineage>
        <taxon>Bacteria</taxon>
        <taxon>Bacillati</taxon>
        <taxon>Actinomycetota</taxon>
        <taxon>Actinomycetes</taxon>
        <taxon>Micrococcales</taxon>
        <taxon>Micrococcaceae</taxon>
        <taxon>Garicola</taxon>
    </lineage>
</organism>
<feature type="region of interest" description="Disordered" evidence="1">
    <location>
        <begin position="194"/>
        <end position="213"/>
    </location>
</feature>
<evidence type="ECO:0000259" key="3">
    <source>
        <dbReference type="Pfam" id="PF03413"/>
    </source>
</evidence>
<evidence type="ECO:0000313" key="5">
    <source>
        <dbReference type="Proteomes" id="UP000547528"/>
    </source>
</evidence>
<keyword evidence="2" id="KW-0732">Signal</keyword>
<keyword evidence="5" id="KW-1185">Reference proteome</keyword>
<feature type="domain" description="PepSY" evidence="3">
    <location>
        <begin position="119"/>
        <end position="171"/>
    </location>
</feature>
<gene>
    <name evidence="4" type="ORF">FHX47_001046</name>
</gene>
<dbReference type="Gene3D" id="3.10.450.40">
    <property type="match status" value="2"/>
</dbReference>
<feature type="domain" description="PepSY" evidence="3">
    <location>
        <begin position="191"/>
        <end position="242"/>
    </location>
</feature>
<evidence type="ECO:0000256" key="1">
    <source>
        <dbReference type="SAM" id="MobiDB-lite"/>
    </source>
</evidence>
<protein>
    <submittedName>
        <fullName evidence="4">Putative membrane protein YkoI</fullName>
    </submittedName>
</protein>
<feature type="compositionally biased region" description="Acidic residues" evidence="1">
    <location>
        <begin position="32"/>
        <end position="43"/>
    </location>
</feature>
<feature type="region of interest" description="Disordered" evidence="1">
    <location>
        <begin position="29"/>
        <end position="122"/>
    </location>
</feature>